<comment type="caution">
    <text evidence="8">The sequence shown here is derived from an EMBL/GenBank/DDBJ whole genome shotgun (WGS) entry which is preliminary data.</text>
</comment>
<dbReference type="GO" id="GO:0015179">
    <property type="term" value="F:L-amino acid transmembrane transporter activity"/>
    <property type="evidence" value="ECO:0007669"/>
    <property type="project" value="TreeGrafter"/>
</dbReference>
<feature type="transmembrane region" description="Helical" evidence="6">
    <location>
        <begin position="38"/>
        <end position="59"/>
    </location>
</feature>
<feature type="transmembrane region" description="Helical" evidence="6">
    <location>
        <begin position="177"/>
        <end position="198"/>
    </location>
</feature>
<reference evidence="8" key="2">
    <citation type="journal article" date="2023" name="IMA Fungus">
        <title>Comparative genomic study of the Penicillium genus elucidates a diverse pangenome and 15 lateral gene transfer events.</title>
        <authorList>
            <person name="Petersen C."/>
            <person name="Sorensen T."/>
            <person name="Nielsen M.R."/>
            <person name="Sondergaard T.E."/>
            <person name="Sorensen J.L."/>
            <person name="Fitzpatrick D.A."/>
            <person name="Frisvad J.C."/>
            <person name="Nielsen K.L."/>
        </authorList>
    </citation>
    <scope>NUCLEOTIDE SEQUENCE</scope>
    <source>
        <strain evidence="8">IBT 30069</strain>
    </source>
</reference>
<evidence type="ECO:0000256" key="2">
    <source>
        <dbReference type="ARBA" id="ARBA00008066"/>
    </source>
</evidence>
<evidence type="ECO:0000313" key="9">
    <source>
        <dbReference type="Proteomes" id="UP001149165"/>
    </source>
</evidence>
<protein>
    <recommendedName>
        <fullName evidence="7">Amino acid transporter transmembrane domain-containing protein</fullName>
    </recommendedName>
</protein>
<feature type="transmembrane region" description="Helical" evidence="6">
    <location>
        <begin position="229"/>
        <end position="250"/>
    </location>
</feature>
<dbReference type="Proteomes" id="UP001149165">
    <property type="component" value="Unassembled WGS sequence"/>
</dbReference>
<dbReference type="Pfam" id="PF01490">
    <property type="entry name" value="Aa_trans"/>
    <property type="match status" value="1"/>
</dbReference>
<dbReference type="FunFam" id="1.20.1740.10:FF:000039">
    <property type="entry name" value="Neutral amino acid transporter (Eurofung)"/>
    <property type="match status" value="1"/>
</dbReference>
<organism evidence="8 9">
    <name type="scientific">Penicillium angulare</name>
    <dbReference type="NCBI Taxonomy" id="116970"/>
    <lineage>
        <taxon>Eukaryota</taxon>
        <taxon>Fungi</taxon>
        <taxon>Dikarya</taxon>
        <taxon>Ascomycota</taxon>
        <taxon>Pezizomycotina</taxon>
        <taxon>Eurotiomycetes</taxon>
        <taxon>Eurotiomycetidae</taxon>
        <taxon>Eurotiales</taxon>
        <taxon>Aspergillaceae</taxon>
        <taxon>Penicillium</taxon>
    </lineage>
</organism>
<evidence type="ECO:0000313" key="8">
    <source>
        <dbReference type="EMBL" id="KAJ5097364.1"/>
    </source>
</evidence>
<gene>
    <name evidence="8" type="ORF">N7456_008085</name>
</gene>
<feature type="transmembrane region" description="Helical" evidence="6">
    <location>
        <begin position="145"/>
        <end position="165"/>
    </location>
</feature>
<comment type="similarity">
    <text evidence="2">Belongs to the amino acid/polyamine transporter 2 family.</text>
</comment>
<dbReference type="AlphaFoldDB" id="A0A9W9K8R9"/>
<evidence type="ECO:0000259" key="7">
    <source>
        <dbReference type="Pfam" id="PF01490"/>
    </source>
</evidence>
<feature type="transmembrane region" description="Helical" evidence="6">
    <location>
        <begin position="65"/>
        <end position="87"/>
    </location>
</feature>
<feature type="transmembrane region" description="Helical" evidence="6">
    <location>
        <begin position="262"/>
        <end position="284"/>
    </location>
</feature>
<evidence type="ECO:0000256" key="5">
    <source>
        <dbReference type="ARBA" id="ARBA00023136"/>
    </source>
</evidence>
<feature type="transmembrane region" description="Helical" evidence="6">
    <location>
        <begin position="409"/>
        <end position="434"/>
    </location>
</feature>
<keyword evidence="9" id="KW-1185">Reference proteome</keyword>
<proteinExistence type="inferred from homology"/>
<feature type="transmembrane region" description="Helical" evidence="6">
    <location>
        <begin position="346"/>
        <end position="368"/>
    </location>
</feature>
<keyword evidence="5 6" id="KW-0472">Membrane</keyword>
<sequence length="461" mass="49046">MSDPIDDKELGPVPSQNGPAYDVVFGEITEDGPNYRNVGFLGTVILMMKTQIGLGVLAIPTAFDTLGMVPGIICLVAIACITTWSDYMIGVFKLQHREVYGIDDAGALLLGKTGRVILSLAFCLYWIFVSGSGILGISIGLNAVSSHGACTAAFSAVAAILGFIFCSVRTLGRITWLAWVGLPCILTSVIIVTVAVGIQDRPAAAPAPEVGSDWVSDWKVVGNPSFTQGMTAVCNLIFAFSGTPGFFAIVSEMRNPRKYTSALLFCQAGVTIVYAIIGGVVYDYCGSYVSSPALGSAGGTVKKIAYGFALPGLIVTTTIVSHIPAKYIFVHLLRGSRHLNSNTVKHWVVWLSCTLSVIVIAYIIASTIPVFDSLVSLIGALLGTLMCFQPMGGMWLYDNWNKGRKSSKFWLPMVCWSIFVIVLGSFFTIAGTYACVVGIKQSYDESGGSPAFSCADNSNSS</sequence>
<evidence type="ECO:0000256" key="6">
    <source>
        <dbReference type="SAM" id="Phobius"/>
    </source>
</evidence>
<comment type="subcellular location">
    <subcellularLocation>
        <location evidence="1">Membrane</location>
        <topology evidence="1">Multi-pass membrane protein</topology>
    </subcellularLocation>
</comment>
<feature type="transmembrane region" description="Helical" evidence="6">
    <location>
        <begin position="116"/>
        <end position="139"/>
    </location>
</feature>
<feature type="transmembrane region" description="Helical" evidence="6">
    <location>
        <begin position="304"/>
        <end position="325"/>
    </location>
</feature>
<reference evidence="8" key="1">
    <citation type="submission" date="2022-11" db="EMBL/GenBank/DDBJ databases">
        <authorList>
            <person name="Petersen C."/>
        </authorList>
    </citation>
    <scope>NUCLEOTIDE SEQUENCE</scope>
    <source>
        <strain evidence="8">IBT 30069</strain>
    </source>
</reference>
<feature type="domain" description="Amino acid transporter transmembrane" evidence="7">
    <location>
        <begin position="40"/>
        <end position="433"/>
    </location>
</feature>
<dbReference type="OrthoDB" id="40134at2759"/>
<evidence type="ECO:0000256" key="4">
    <source>
        <dbReference type="ARBA" id="ARBA00022989"/>
    </source>
</evidence>
<dbReference type="GO" id="GO:0016020">
    <property type="term" value="C:membrane"/>
    <property type="evidence" value="ECO:0007669"/>
    <property type="project" value="UniProtKB-SubCell"/>
</dbReference>
<keyword evidence="4 6" id="KW-1133">Transmembrane helix</keyword>
<dbReference type="PANTHER" id="PTHR22950:SF683">
    <property type="entry name" value="AMINO ACID TRANSPORTER (EUROFUNG)"/>
    <property type="match status" value="1"/>
</dbReference>
<dbReference type="InterPro" id="IPR013057">
    <property type="entry name" value="AA_transpt_TM"/>
</dbReference>
<feature type="transmembrane region" description="Helical" evidence="6">
    <location>
        <begin position="374"/>
        <end position="397"/>
    </location>
</feature>
<evidence type="ECO:0000256" key="3">
    <source>
        <dbReference type="ARBA" id="ARBA00022692"/>
    </source>
</evidence>
<accession>A0A9W9K8R9</accession>
<name>A0A9W9K8R9_9EURO</name>
<dbReference type="PANTHER" id="PTHR22950">
    <property type="entry name" value="AMINO ACID TRANSPORTER"/>
    <property type="match status" value="1"/>
</dbReference>
<keyword evidence="3 6" id="KW-0812">Transmembrane</keyword>
<evidence type="ECO:0000256" key="1">
    <source>
        <dbReference type="ARBA" id="ARBA00004141"/>
    </source>
</evidence>
<dbReference type="EMBL" id="JAPQKH010000005">
    <property type="protein sequence ID" value="KAJ5097364.1"/>
    <property type="molecule type" value="Genomic_DNA"/>
</dbReference>